<gene>
    <name evidence="6" type="primary">rne</name>
    <name evidence="6" type="ORF">CROST_018190</name>
</gene>
<dbReference type="SMART" id="SM00316">
    <property type="entry name" value="S1"/>
    <property type="match status" value="1"/>
</dbReference>
<evidence type="ECO:0000256" key="2">
    <source>
        <dbReference type="ARBA" id="ARBA00022723"/>
    </source>
</evidence>
<reference evidence="6 7" key="1">
    <citation type="submission" date="2022-04" db="EMBL/GenBank/DDBJ databases">
        <title>Genome sequence of C. roseum typestrain.</title>
        <authorList>
            <person name="Poehlein A."/>
            <person name="Schoch T."/>
            <person name="Duerre P."/>
            <person name="Daniel R."/>
        </authorList>
    </citation>
    <scope>NUCLEOTIDE SEQUENCE [LARGE SCALE GENOMIC DNA]</scope>
    <source>
        <strain evidence="6 7">DSM 7320</strain>
    </source>
</reference>
<dbReference type="Gene3D" id="2.40.50.140">
    <property type="entry name" value="Nucleic acid-binding proteins"/>
    <property type="match status" value="1"/>
</dbReference>
<keyword evidence="4" id="KW-0460">Magnesium</keyword>
<dbReference type="Proteomes" id="UP000190951">
    <property type="component" value="Chromosome"/>
</dbReference>
<dbReference type="EC" id="3.1.26.12" evidence="6"/>
<proteinExistence type="predicted"/>
<dbReference type="AlphaFoldDB" id="A0A1S8LAA4"/>
<comment type="cofactor">
    <cofactor evidence="1">
        <name>Mg(2+)</name>
        <dbReference type="ChEBI" id="CHEBI:18420"/>
    </cofactor>
</comment>
<dbReference type="GO" id="GO:0046872">
    <property type="term" value="F:metal ion binding"/>
    <property type="evidence" value="ECO:0007669"/>
    <property type="project" value="UniProtKB-KW"/>
</dbReference>
<dbReference type="InterPro" id="IPR003029">
    <property type="entry name" value="S1_domain"/>
</dbReference>
<dbReference type="SUPFAM" id="SSF50249">
    <property type="entry name" value="Nucleic acid-binding proteins"/>
    <property type="match status" value="1"/>
</dbReference>
<dbReference type="InterPro" id="IPR004659">
    <property type="entry name" value="RNase_E/G"/>
</dbReference>
<dbReference type="PROSITE" id="PS50126">
    <property type="entry name" value="S1"/>
    <property type="match status" value="1"/>
</dbReference>
<dbReference type="GO" id="GO:0006364">
    <property type="term" value="P:rRNA processing"/>
    <property type="evidence" value="ECO:0007669"/>
    <property type="project" value="TreeGrafter"/>
</dbReference>
<dbReference type="RefSeq" id="WP_077833454.1">
    <property type="nucleotide sequence ID" value="NZ_CP096983.1"/>
</dbReference>
<evidence type="ECO:0000256" key="4">
    <source>
        <dbReference type="ARBA" id="ARBA00022842"/>
    </source>
</evidence>
<dbReference type="Pfam" id="PF10150">
    <property type="entry name" value="RNase_E_G"/>
    <property type="match status" value="1"/>
</dbReference>
<dbReference type="CDD" id="cd04453">
    <property type="entry name" value="S1_RNase_E"/>
    <property type="match status" value="1"/>
</dbReference>
<dbReference type="InterPro" id="IPR012340">
    <property type="entry name" value="NA-bd_OB-fold"/>
</dbReference>
<sequence length="481" mass="55486">MKKIFIERCTDFLKVAVEEDDEFKECFIEDEREEIYSGQIYKGVVKNIVPAIKCAFVDIGKGKNGYLYMDSKFNNVNIKKGDEMLVEIVKESIGSKGPKVSNAITIPGRYSVIITLNKDINISKKISDVNYIKELKQNIKKPSDVGVMIRTNAKNVSIEDINHEIENLYKIYVDIRKKAEYSSKVGIVYNAGGTLERIMRDNADVKNLSVVVNDKKDFDSIEKYISTKNDMECNLKLHENKISLMEYYGFEKEIIKLIDRKVMLKCGGYLVIDNTEAMYVIDVNSGKNIKNSNLAKTAFLTNIEAAREAARQIILRNLSGIIVIDFIDVSDDNLKTKIINILKEGFLDDKNKTIVYPFTELNIVQIARRRRGKSIYDYLEEKCDSCLGSGRKLNFEYMKNLMRNKIIRFLEEHEKAKNIYIQIDKRYKNKISLDVKGFVNDIGANKLSVYIEYKDNVDVFKMNFGELLSDMEKMQQYKIYG</sequence>
<name>A0A1S8LAA4_9CLOT</name>
<dbReference type="PANTHER" id="PTHR30001">
    <property type="entry name" value="RIBONUCLEASE"/>
    <property type="match status" value="1"/>
</dbReference>
<evidence type="ECO:0000313" key="7">
    <source>
        <dbReference type="Proteomes" id="UP000190951"/>
    </source>
</evidence>
<keyword evidence="2" id="KW-0479">Metal-binding</keyword>
<dbReference type="GO" id="GO:0003723">
    <property type="term" value="F:RNA binding"/>
    <property type="evidence" value="ECO:0007669"/>
    <property type="project" value="UniProtKB-KW"/>
</dbReference>
<dbReference type="InterPro" id="IPR019307">
    <property type="entry name" value="RNA-bd_AU-1/RNase_E/G"/>
</dbReference>
<dbReference type="EMBL" id="CP096983">
    <property type="protein sequence ID" value="URZ11102.1"/>
    <property type="molecule type" value="Genomic_DNA"/>
</dbReference>
<evidence type="ECO:0000256" key="5">
    <source>
        <dbReference type="ARBA" id="ARBA00022884"/>
    </source>
</evidence>
<dbReference type="STRING" id="84029.CROST_14870"/>
<accession>A0A1S8LAA4</accession>
<dbReference type="KEGG" id="crw:CROST_018190"/>
<evidence type="ECO:0000256" key="3">
    <source>
        <dbReference type="ARBA" id="ARBA00022801"/>
    </source>
</evidence>
<organism evidence="6 7">
    <name type="scientific">Clostridium felsineum</name>
    <dbReference type="NCBI Taxonomy" id="36839"/>
    <lineage>
        <taxon>Bacteria</taxon>
        <taxon>Bacillati</taxon>
        <taxon>Bacillota</taxon>
        <taxon>Clostridia</taxon>
        <taxon>Eubacteriales</taxon>
        <taxon>Clostridiaceae</taxon>
        <taxon>Clostridium</taxon>
    </lineage>
</organism>
<dbReference type="GO" id="GO:0005737">
    <property type="term" value="C:cytoplasm"/>
    <property type="evidence" value="ECO:0007669"/>
    <property type="project" value="TreeGrafter"/>
</dbReference>
<dbReference type="GO" id="GO:0008995">
    <property type="term" value="F:ribonuclease E activity"/>
    <property type="evidence" value="ECO:0007669"/>
    <property type="project" value="UniProtKB-EC"/>
</dbReference>
<keyword evidence="3 6" id="KW-0378">Hydrolase</keyword>
<protein>
    <submittedName>
        <fullName evidence="6">Ribonuclease E</fullName>
        <ecNumber evidence="6">3.1.26.12</ecNumber>
    </submittedName>
</protein>
<keyword evidence="7" id="KW-1185">Reference proteome</keyword>
<evidence type="ECO:0000256" key="1">
    <source>
        <dbReference type="ARBA" id="ARBA00001946"/>
    </source>
</evidence>
<keyword evidence="5" id="KW-0694">RNA-binding</keyword>
<dbReference type="PANTHER" id="PTHR30001:SF0">
    <property type="entry name" value="RIBONUCLEASE G"/>
    <property type="match status" value="1"/>
</dbReference>
<evidence type="ECO:0000313" key="6">
    <source>
        <dbReference type="EMBL" id="URZ11102.1"/>
    </source>
</evidence>